<evidence type="ECO:0000256" key="1">
    <source>
        <dbReference type="ARBA" id="ARBA00023125"/>
    </source>
</evidence>
<proteinExistence type="predicted"/>
<dbReference type="PANTHER" id="PTHR30328:SF54">
    <property type="entry name" value="HTH-TYPE TRANSCRIPTIONAL REPRESSOR SCO4008"/>
    <property type="match status" value="1"/>
</dbReference>
<keyword evidence="4" id="KW-1185">Reference proteome</keyword>
<dbReference type="RefSeq" id="WP_132092287.1">
    <property type="nucleotide sequence ID" value="NZ_JANKAQ010000010.1"/>
</dbReference>
<dbReference type="InterPro" id="IPR009057">
    <property type="entry name" value="Homeodomain-like_sf"/>
</dbReference>
<evidence type="ECO:0000313" key="4">
    <source>
        <dbReference type="Proteomes" id="UP000295711"/>
    </source>
</evidence>
<keyword evidence="1" id="KW-0238">DNA-binding</keyword>
<sequence length="203" mass="23858">MKRTERTELTVSKIQEAALEEFGVNGYAGGTINNICKRGINKGLIYHNFKDKDELYLVCLENSCKKLISMIEESGCVSDQLQYMKLRMHFFTEYPNEAHIFFEAILQPQEKLRDRIKQILEPFEEINERIYRCVVSGITLRDGITEKDAIDYFRQMQRMFNGYFSSSAYHYMTLDKRIREHEMNLSKLLDFMLYGIAKGGTQK</sequence>
<comment type="caution">
    <text evidence="3">The sequence shown here is derived from an EMBL/GenBank/DDBJ whole genome shotgun (WGS) entry which is preliminary data.</text>
</comment>
<dbReference type="Pfam" id="PF00440">
    <property type="entry name" value="TetR_N"/>
    <property type="match status" value="1"/>
</dbReference>
<protein>
    <submittedName>
        <fullName evidence="3">TetR family transcriptional regulator</fullName>
    </submittedName>
</protein>
<feature type="domain" description="HTH tetR-type" evidence="2">
    <location>
        <begin position="16"/>
        <end position="57"/>
    </location>
</feature>
<organism evidence="3 4">
    <name type="scientific">Frisingicoccus caecimuris</name>
    <dbReference type="NCBI Taxonomy" id="1796636"/>
    <lineage>
        <taxon>Bacteria</taxon>
        <taxon>Bacillati</taxon>
        <taxon>Bacillota</taxon>
        <taxon>Clostridia</taxon>
        <taxon>Lachnospirales</taxon>
        <taxon>Lachnospiraceae</taxon>
        <taxon>Frisingicoccus</taxon>
    </lineage>
</organism>
<evidence type="ECO:0000313" key="3">
    <source>
        <dbReference type="EMBL" id="TCO84140.1"/>
    </source>
</evidence>
<dbReference type="GO" id="GO:0006355">
    <property type="term" value="P:regulation of DNA-templated transcription"/>
    <property type="evidence" value="ECO:0007669"/>
    <property type="project" value="UniProtKB-ARBA"/>
</dbReference>
<dbReference type="Gene3D" id="1.10.10.60">
    <property type="entry name" value="Homeodomain-like"/>
    <property type="match status" value="1"/>
</dbReference>
<dbReference type="EMBL" id="SLXA01000009">
    <property type="protein sequence ID" value="TCO84140.1"/>
    <property type="molecule type" value="Genomic_DNA"/>
</dbReference>
<name>A0A4R2LVU9_9FIRM</name>
<dbReference type="InterPro" id="IPR001647">
    <property type="entry name" value="HTH_TetR"/>
</dbReference>
<accession>A0A4R2LVU9</accession>
<dbReference type="InterPro" id="IPR050109">
    <property type="entry name" value="HTH-type_TetR-like_transc_reg"/>
</dbReference>
<dbReference type="InterPro" id="IPR036271">
    <property type="entry name" value="Tet_transcr_reg_TetR-rel_C_sf"/>
</dbReference>
<dbReference type="SUPFAM" id="SSF46689">
    <property type="entry name" value="Homeodomain-like"/>
    <property type="match status" value="1"/>
</dbReference>
<gene>
    <name evidence="3" type="ORF">EV212_10932</name>
</gene>
<dbReference type="GO" id="GO:0003677">
    <property type="term" value="F:DNA binding"/>
    <property type="evidence" value="ECO:0007669"/>
    <property type="project" value="UniProtKB-KW"/>
</dbReference>
<dbReference type="Gene3D" id="1.10.357.10">
    <property type="entry name" value="Tetracycline Repressor, domain 2"/>
    <property type="match status" value="1"/>
</dbReference>
<dbReference type="PANTHER" id="PTHR30328">
    <property type="entry name" value="TRANSCRIPTIONAL REPRESSOR"/>
    <property type="match status" value="1"/>
</dbReference>
<dbReference type="Proteomes" id="UP000295711">
    <property type="component" value="Unassembled WGS sequence"/>
</dbReference>
<dbReference type="SUPFAM" id="SSF48498">
    <property type="entry name" value="Tetracyclin repressor-like, C-terminal domain"/>
    <property type="match status" value="1"/>
</dbReference>
<reference evidence="3 4" key="1">
    <citation type="submission" date="2019-03" db="EMBL/GenBank/DDBJ databases">
        <title>Genomic Encyclopedia of Type Strains, Phase IV (KMG-IV): sequencing the most valuable type-strain genomes for metagenomic binning, comparative biology and taxonomic classification.</title>
        <authorList>
            <person name="Goeker M."/>
        </authorList>
    </citation>
    <scope>NUCLEOTIDE SEQUENCE [LARGE SCALE GENOMIC DNA]</scope>
    <source>
        <strain evidence="3 4">DSM 28559</strain>
    </source>
</reference>
<dbReference type="AlphaFoldDB" id="A0A4R2LVU9"/>
<dbReference type="OrthoDB" id="9780939at2"/>
<evidence type="ECO:0000259" key="2">
    <source>
        <dbReference type="Pfam" id="PF00440"/>
    </source>
</evidence>